<gene>
    <name evidence="8" type="ORF">DIC66_13275</name>
</gene>
<feature type="domain" description="EamA" evidence="7">
    <location>
        <begin position="14"/>
        <end position="168"/>
    </location>
</feature>
<dbReference type="GO" id="GO:0016020">
    <property type="term" value="C:membrane"/>
    <property type="evidence" value="ECO:0007669"/>
    <property type="project" value="UniProtKB-SubCell"/>
</dbReference>
<evidence type="ECO:0000256" key="1">
    <source>
        <dbReference type="ARBA" id="ARBA00004141"/>
    </source>
</evidence>
<dbReference type="Pfam" id="PF00892">
    <property type="entry name" value="EamA"/>
    <property type="match status" value="2"/>
</dbReference>
<dbReference type="EMBL" id="QFZK01000008">
    <property type="protein sequence ID" value="RFO96420.1"/>
    <property type="molecule type" value="Genomic_DNA"/>
</dbReference>
<dbReference type="OrthoDB" id="4167046at2"/>
<accession>A0A3E1RCR6</accession>
<evidence type="ECO:0000256" key="4">
    <source>
        <dbReference type="ARBA" id="ARBA00022989"/>
    </source>
</evidence>
<evidence type="ECO:0000256" key="3">
    <source>
        <dbReference type="ARBA" id="ARBA00022692"/>
    </source>
</evidence>
<organism evidence="8 9">
    <name type="scientific">Rhodoferax lacus</name>
    <dbReference type="NCBI Taxonomy" id="2184758"/>
    <lineage>
        <taxon>Bacteria</taxon>
        <taxon>Pseudomonadati</taxon>
        <taxon>Pseudomonadota</taxon>
        <taxon>Betaproteobacteria</taxon>
        <taxon>Burkholderiales</taxon>
        <taxon>Comamonadaceae</taxon>
        <taxon>Rhodoferax</taxon>
    </lineage>
</organism>
<keyword evidence="5 6" id="KW-0472">Membrane</keyword>
<evidence type="ECO:0000259" key="7">
    <source>
        <dbReference type="Pfam" id="PF00892"/>
    </source>
</evidence>
<dbReference type="AlphaFoldDB" id="A0A3E1RCR6"/>
<protein>
    <submittedName>
        <fullName evidence="8">EamA family transporter</fullName>
    </submittedName>
</protein>
<feature type="domain" description="EamA" evidence="7">
    <location>
        <begin position="184"/>
        <end position="321"/>
    </location>
</feature>
<evidence type="ECO:0000256" key="5">
    <source>
        <dbReference type="ARBA" id="ARBA00023136"/>
    </source>
</evidence>
<evidence type="ECO:0000256" key="2">
    <source>
        <dbReference type="ARBA" id="ARBA00007362"/>
    </source>
</evidence>
<dbReference type="Proteomes" id="UP000260665">
    <property type="component" value="Unassembled WGS sequence"/>
</dbReference>
<evidence type="ECO:0000313" key="9">
    <source>
        <dbReference type="Proteomes" id="UP000260665"/>
    </source>
</evidence>
<keyword evidence="3 6" id="KW-0812">Transmembrane</keyword>
<keyword evidence="4 6" id="KW-1133">Transmembrane helix</keyword>
<proteinExistence type="inferred from homology"/>
<dbReference type="PANTHER" id="PTHR32322:SF2">
    <property type="entry name" value="EAMA DOMAIN-CONTAINING PROTEIN"/>
    <property type="match status" value="1"/>
</dbReference>
<evidence type="ECO:0000256" key="6">
    <source>
        <dbReference type="SAM" id="Phobius"/>
    </source>
</evidence>
<feature type="transmembrane region" description="Helical" evidence="6">
    <location>
        <begin position="250"/>
        <end position="269"/>
    </location>
</feature>
<dbReference type="InterPro" id="IPR050638">
    <property type="entry name" value="AA-Vitamin_Transporters"/>
</dbReference>
<feature type="transmembrane region" description="Helical" evidence="6">
    <location>
        <begin position="215"/>
        <end position="238"/>
    </location>
</feature>
<dbReference type="SUPFAM" id="SSF103481">
    <property type="entry name" value="Multidrug resistance efflux transporter EmrE"/>
    <property type="match status" value="1"/>
</dbReference>
<feature type="transmembrane region" description="Helical" evidence="6">
    <location>
        <begin position="155"/>
        <end position="177"/>
    </location>
</feature>
<feature type="transmembrane region" description="Helical" evidence="6">
    <location>
        <begin position="50"/>
        <end position="68"/>
    </location>
</feature>
<keyword evidence="9" id="KW-1185">Reference proteome</keyword>
<reference evidence="8 9" key="1">
    <citation type="submission" date="2018-05" db="EMBL/GenBank/DDBJ databases">
        <title>Rhodoferax soyangensis sp.nov., isolated from an oligotrophic freshwater lake.</title>
        <authorList>
            <person name="Park M."/>
        </authorList>
    </citation>
    <scope>NUCLEOTIDE SEQUENCE [LARGE SCALE GENOMIC DNA]</scope>
    <source>
        <strain evidence="8 9">IMCC26218</strain>
    </source>
</reference>
<name>A0A3E1RCR6_9BURK</name>
<dbReference type="InterPro" id="IPR000620">
    <property type="entry name" value="EamA_dom"/>
</dbReference>
<feature type="transmembrane region" description="Helical" evidence="6">
    <location>
        <begin position="99"/>
        <end position="118"/>
    </location>
</feature>
<feature type="transmembrane region" description="Helical" evidence="6">
    <location>
        <begin position="306"/>
        <end position="323"/>
    </location>
</feature>
<feature type="transmembrane region" description="Helical" evidence="6">
    <location>
        <begin position="183"/>
        <end position="203"/>
    </location>
</feature>
<dbReference type="InterPro" id="IPR037185">
    <property type="entry name" value="EmrE-like"/>
</dbReference>
<feature type="transmembrane region" description="Helical" evidence="6">
    <location>
        <begin position="124"/>
        <end position="146"/>
    </location>
</feature>
<comment type="subcellular location">
    <subcellularLocation>
        <location evidence="1">Membrane</location>
        <topology evidence="1">Multi-pass membrane protein</topology>
    </subcellularLocation>
</comment>
<feature type="transmembrane region" description="Helical" evidence="6">
    <location>
        <begin position="281"/>
        <end position="300"/>
    </location>
</feature>
<sequence length="331" mass="34862">MPGALPRLSPKAVGLLAALVTVLIWTAFIVVARASADPARAPTLTPLDIVFARLLGAGLILLPLGWWLTQTQRAHQREAGQLPTAGSLWGLSPLPLRTTVLTGLFGGLLYSMLAYNGFVFAPAAHASVLMPGSLPLWTTLLAVFVLGEHISGSRAIGLVCIVVGDLLVGGASLLHALDGSGVWRGDLLFILAAFTWSCYSVLVRKYASLAVHATTAITVFAFLVYVPSYLALVWVGLIPGQVFTAPLHDVLWQMLMQGVASVVVSGISFNMMIRAYGPVRSTMLTAVVPGLSALSAALILNEPLPWNVLLGLTLVTVGIVFGVRQAGAKNP</sequence>
<evidence type="ECO:0000313" key="8">
    <source>
        <dbReference type="EMBL" id="RFO96420.1"/>
    </source>
</evidence>
<dbReference type="PANTHER" id="PTHR32322">
    <property type="entry name" value="INNER MEMBRANE TRANSPORTER"/>
    <property type="match status" value="1"/>
</dbReference>
<comment type="caution">
    <text evidence="8">The sequence shown here is derived from an EMBL/GenBank/DDBJ whole genome shotgun (WGS) entry which is preliminary data.</text>
</comment>
<comment type="similarity">
    <text evidence="2">Belongs to the EamA transporter family.</text>
</comment>